<dbReference type="EMBL" id="GBXM01000481">
    <property type="protein sequence ID" value="JAI08097.1"/>
    <property type="molecule type" value="Transcribed_RNA"/>
</dbReference>
<protein>
    <submittedName>
        <fullName evidence="1">Uncharacterized protein</fullName>
    </submittedName>
</protein>
<name>A0A0E9Y083_ANGAN</name>
<evidence type="ECO:0000313" key="1">
    <source>
        <dbReference type="EMBL" id="JAI08097.1"/>
    </source>
</evidence>
<accession>A0A0E9Y083</accession>
<sequence length="37" mass="4331">MEMDQICEEEEVRGVCSKTFPEDLVSVERHPVWNGNH</sequence>
<dbReference type="AlphaFoldDB" id="A0A0E9Y083"/>
<reference evidence="1" key="1">
    <citation type="submission" date="2014-11" db="EMBL/GenBank/DDBJ databases">
        <authorList>
            <person name="Amaro Gonzalez C."/>
        </authorList>
    </citation>
    <scope>NUCLEOTIDE SEQUENCE</scope>
</reference>
<reference evidence="1" key="2">
    <citation type="journal article" date="2015" name="Fish Shellfish Immunol.">
        <title>Early steps in the European eel (Anguilla anguilla)-Vibrio vulnificus interaction in the gills: Role of the RtxA13 toxin.</title>
        <authorList>
            <person name="Callol A."/>
            <person name="Pajuelo D."/>
            <person name="Ebbesson L."/>
            <person name="Teles M."/>
            <person name="MacKenzie S."/>
            <person name="Amaro C."/>
        </authorList>
    </citation>
    <scope>NUCLEOTIDE SEQUENCE</scope>
</reference>
<proteinExistence type="predicted"/>
<organism evidence="1">
    <name type="scientific">Anguilla anguilla</name>
    <name type="common">European freshwater eel</name>
    <name type="synonym">Muraena anguilla</name>
    <dbReference type="NCBI Taxonomy" id="7936"/>
    <lineage>
        <taxon>Eukaryota</taxon>
        <taxon>Metazoa</taxon>
        <taxon>Chordata</taxon>
        <taxon>Craniata</taxon>
        <taxon>Vertebrata</taxon>
        <taxon>Euteleostomi</taxon>
        <taxon>Actinopterygii</taxon>
        <taxon>Neopterygii</taxon>
        <taxon>Teleostei</taxon>
        <taxon>Anguilliformes</taxon>
        <taxon>Anguillidae</taxon>
        <taxon>Anguilla</taxon>
    </lineage>
</organism>